<dbReference type="GO" id="GO:0008017">
    <property type="term" value="F:microtubule binding"/>
    <property type="evidence" value="ECO:0007669"/>
    <property type="project" value="TreeGrafter"/>
</dbReference>
<dbReference type="GO" id="GO:0005737">
    <property type="term" value="C:cytoplasm"/>
    <property type="evidence" value="ECO:0007669"/>
    <property type="project" value="UniProtKB-SubCell"/>
</dbReference>
<dbReference type="GO" id="GO:0031122">
    <property type="term" value="P:cytoplasmic microtubule organization"/>
    <property type="evidence" value="ECO:0007669"/>
    <property type="project" value="TreeGrafter"/>
</dbReference>
<dbReference type="Pfam" id="PF10235">
    <property type="entry name" value="Cript"/>
    <property type="match status" value="1"/>
</dbReference>
<keyword evidence="6" id="KW-0747">Spliceosome</keyword>
<keyword evidence="7" id="KW-0508">mRNA splicing</keyword>
<dbReference type="PANTHER" id="PTHR11805">
    <property type="entry name" value="CYSTEINE-RICH PDZ-BINDING PROTEIN"/>
    <property type="match status" value="1"/>
</dbReference>
<keyword evidence="4" id="KW-0963">Cytoplasm</keyword>
<dbReference type="GO" id="GO:0030425">
    <property type="term" value="C:dendrite"/>
    <property type="evidence" value="ECO:0007669"/>
    <property type="project" value="TreeGrafter"/>
</dbReference>
<protein>
    <recommendedName>
        <fullName evidence="3">Cysteine-rich PDZ-binding protein</fullName>
    </recommendedName>
    <alternativeName>
        <fullName evidence="8">Cysteine-rich interactor of PDZ three</fullName>
    </alternativeName>
</protein>
<accession>A0A8B9QFL5</accession>
<dbReference type="AlphaFoldDB" id="A0A8B9QFL5"/>
<evidence type="ECO:0000256" key="1">
    <source>
        <dbReference type="ARBA" id="ARBA00004496"/>
    </source>
</evidence>
<comment type="subcellular location">
    <subcellularLocation>
        <location evidence="1">Cytoplasm</location>
    </subcellularLocation>
</comment>
<evidence type="ECO:0000313" key="11">
    <source>
        <dbReference type="Proteomes" id="UP000694424"/>
    </source>
</evidence>
<evidence type="ECO:0000256" key="7">
    <source>
        <dbReference type="ARBA" id="ARBA00023187"/>
    </source>
</evidence>
<keyword evidence="5" id="KW-0507">mRNA processing</keyword>
<feature type="compositionally biased region" description="Basic and acidic residues" evidence="9">
    <location>
        <begin position="120"/>
        <end position="130"/>
    </location>
</feature>
<keyword evidence="11" id="KW-1185">Reference proteome</keyword>
<dbReference type="GO" id="GO:0005681">
    <property type="term" value="C:spliceosomal complex"/>
    <property type="evidence" value="ECO:0007669"/>
    <property type="project" value="UniProtKB-KW"/>
</dbReference>
<dbReference type="PANTHER" id="PTHR11805:SF1">
    <property type="entry name" value="CYSTEINE-RICH PDZ-BINDING PROTEIN"/>
    <property type="match status" value="1"/>
</dbReference>
<feature type="compositionally biased region" description="Polar residues" evidence="9">
    <location>
        <begin position="11"/>
        <end position="34"/>
    </location>
</feature>
<name>A0A8B9QFL5_APTOW</name>
<dbReference type="GO" id="GO:0030165">
    <property type="term" value="F:PDZ domain binding"/>
    <property type="evidence" value="ECO:0007669"/>
    <property type="project" value="TreeGrafter"/>
</dbReference>
<sequence length="312" mass="33030">MFCGRRVSFIKNKQTPTPAAGQPLSTLPSPQSRASCGLARSGRPPSTPLPGEGPRWAKPLKAPRPADTSEDTSPPQAKAAASGPPARGCLAAGLLRPGRPQPSGRGGAGGSRAHGAARRRPPEGASRRDGASLSGGRRCGRGQGEQAGDRACSYQRVAQPRRNGSLAGTSPPGGVAGSGGLLWSRPAMVCEKCEKKLGTVITPDTWKDGARNTTESGGRKLNENKALTSKKARFDPYGKNKFATCRICKSSVHQPGSHYCQGCAYKKACIPWLSLYVQIAVEPDYQPVLDQDLVAFLHAFFTSILDHCTHFY</sequence>
<dbReference type="GO" id="GO:0006397">
    <property type="term" value="P:mRNA processing"/>
    <property type="evidence" value="ECO:0007669"/>
    <property type="project" value="UniProtKB-KW"/>
</dbReference>
<evidence type="ECO:0000256" key="4">
    <source>
        <dbReference type="ARBA" id="ARBA00022490"/>
    </source>
</evidence>
<organism evidence="10 11">
    <name type="scientific">Apteryx owenii</name>
    <name type="common">Little spotted kiwi</name>
    <dbReference type="NCBI Taxonomy" id="8824"/>
    <lineage>
        <taxon>Eukaryota</taxon>
        <taxon>Metazoa</taxon>
        <taxon>Chordata</taxon>
        <taxon>Craniata</taxon>
        <taxon>Vertebrata</taxon>
        <taxon>Euteleostomi</taxon>
        <taxon>Archelosauria</taxon>
        <taxon>Archosauria</taxon>
        <taxon>Dinosauria</taxon>
        <taxon>Saurischia</taxon>
        <taxon>Theropoda</taxon>
        <taxon>Coelurosauria</taxon>
        <taxon>Aves</taxon>
        <taxon>Palaeognathae</taxon>
        <taxon>Apterygiformes</taxon>
        <taxon>Apterygidae</taxon>
        <taxon>Apteryx</taxon>
    </lineage>
</organism>
<comment type="similarity">
    <text evidence="2">Belongs to the CRIPT family.</text>
</comment>
<feature type="region of interest" description="Disordered" evidence="9">
    <location>
        <begin position="1"/>
        <end position="153"/>
    </location>
</feature>
<evidence type="ECO:0000256" key="3">
    <source>
        <dbReference type="ARBA" id="ARBA00018615"/>
    </source>
</evidence>
<dbReference type="Ensembl" id="ENSAOWT00000027626.1">
    <property type="protein sequence ID" value="ENSAOWP00000024394.1"/>
    <property type="gene ID" value="ENSAOWG00000016476.1"/>
</dbReference>
<dbReference type="GO" id="GO:0008380">
    <property type="term" value="P:RNA splicing"/>
    <property type="evidence" value="ECO:0007669"/>
    <property type="project" value="UniProtKB-KW"/>
</dbReference>
<evidence type="ECO:0000313" key="10">
    <source>
        <dbReference type="Ensembl" id="ENSAOWP00000024394.1"/>
    </source>
</evidence>
<evidence type="ECO:0000256" key="6">
    <source>
        <dbReference type="ARBA" id="ARBA00022728"/>
    </source>
</evidence>
<proteinExistence type="inferred from homology"/>
<reference evidence="10" key="2">
    <citation type="submission" date="2025-09" db="UniProtKB">
        <authorList>
            <consortium name="Ensembl"/>
        </authorList>
    </citation>
    <scope>IDENTIFICATION</scope>
</reference>
<reference evidence="10" key="1">
    <citation type="submission" date="2025-08" db="UniProtKB">
        <authorList>
            <consortium name="Ensembl"/>
        </authorList>
    </citation>
    <scope>IDENTIFICATION</scope>
</reference>
<evidence type="ECO:0000256" key="8">
    <source>
        <dbReference type="ARBA" id="ARBA00032518"/>
    </source>
</evidence>
<dbReference type="InterPro" id="IPR019367">
    <property type="entry name" value="PDZ-binding_CRIPT"/>
</dbReference>
<dbReference type="Proteomes" id="UP000694424">
    <property type="component" value="Unplaced"/>
</dbReference>
<evidence type="ECO:0000256" key="5">
    <source>
        <dbReference type="ARBA" id="ARBA00022664"/>
    </source>
</evidence>
<evidence type="ECO:0000256" key="9">
    <source>
        <dbReference type="SAM" id="MobiDB-lite"/>
    </source>
</evidence>
<evidence type="ECO:0000256" key="2">
    <source>
        <dbReference type="ARBA" id="ARBA00009021"/>
    </source>
</evidence>